<dbReference type="Proteomes" id="UP001229421">
    <property type="component" value="Unassembled WGS sequence"/>
</dbReference>
<evidence type="ECO:0000313" key="2">
    <source>
        <dbReference type="Proteomes" id="UP001229421"/>
    </source>
</evidence>
<proteinExistence type="predicted"/>
<dbReference type="EMBL" id="JAUHHV010000004">
    <property type="protein sequence ID" value="KAK1426954.1"/>
    <property type="molecule type" value="Genomic_DNA"/>
</dbReference>
<gene>
    <name evidence="1" type="ORF">QVD17_15636</name>
</gene>
<dbReference type="AlphaFoldDB" id="A0AAD8KQH2"/>
<sequence length="68" mass="7925">MEVPPSAVIASESRWFFLYHDSSAPPIGTVARKEYEELLVFTKSDLQLRRLFRCLLRRFLISPILKVS</sequence>
<name>A0AAD8KQH2_TARER</name>
<organism evidence="1 2">
    <name type="scientific">Tagetes erecta</name>
    <name type="common">African marigold</name>
    <dbReference type="NCBI Taxonomy" id="13708"/>
    <lineage>
        <taxon>Eukaryota</taxon>
        <taxon>Viridiplantae</taxon>
        <taxon>Streptophyta</taxon>
        <taxon>Embryophyta</taxon>
        <taxon>Tracheophyta</taxon>
        <taxon>Spermatophyta</taxon>
        <taxon>Magnoliopsida</taxon>
        <taxon>eudicotyledons</taxon>
        <taxon>Gunneridae</taxon>
        <taxon>Pentapetalae</taxon>
        <taxon>asterids</taxon>
        <taxon>campanulids</taxon>
        <taxon>Asterales</taxon>
        <taxon>Asteraceae</taxon>
        <taxon>Asteroideae</taxon>
        <taxon>Heliantheae alliance</taxon>
        <taxon>Tageteae</taxon>
        <taxon>Tagetes</taxon>
    </lineage>
</organism>
<comment type="caution">
    <text evidence="1">The sequence shown here is derived from an EMBL/GenBank/DDBJ whole genome shotgun (WGS) entry which is preliminary data.</text>
</comment>
<keyword evidence="2" id="KW-1185">Reference proteome</keyword>
<reference evidence="1" key="1">
    <citation type="journal article" date="2023" name="bioRxiv">
        <title>Improved chromosome-level genome assembly for marigold (Tagetes erecta).</title>
        <authorList>
            <person name="Jiang F."/>
            <person name="Yuan L."/>
            <person name="Wang S."/>
            <person name="Wang H."/>
            <person name="Xu D."/>
            <person name="Wang A."/>
            <person name="Fan W."/>
        </authorList>
    </citation>
    <scope>NUCLEOTIDE SEQUENCE</scope>
    <source>
        <strain evidence="1">WSJ</strain>
        <tissue evidence="1">Leaf</tissue>
    </source>
</reference>
<evidence type="ECO:0000313" key="1">
    <source>
        <dbReference type="EMBL" id="KAK1426954.1"/>
    </source>
</evidence>
<accession>A0AAD8KQH2</accession>
<protein>
    <submittedName>
        <fullName evidence="1">Uncharacterized protein</fullName>
    </submittedName>
</protein>